<dbReference type="EMBL" id="CP159925">
    <property type="protein sequence ID" value="XCO74186.1"/>
    <property type="molecule type" value="Genomic_DNA"/>
</dbReference>
<reference evidence="1" key="1">
    <citation type="submission" date="2024-06" db="EMBL/GenBank/DDBJ databases">
        <authorList>
            <person name="Li S."/>
        </authorList>
    </citation>
    <scope>NUCLEOTIDE SEQUENCE</scope>
    <source>
        <strain evidence="1">SR10</strain>
    </source>
</reference>
<accession>A0AAU8MQ85</accession>
<dbReference type="RefSeq" id="WP_064750183.1">
    <property type="nucleotide sequence ID" value="NZ_CP159925.1"/>
</dbReference>
<name>A0AAU8MQ85_9GAMM</name>
<proteinExistence type="predicted"/>
<organism evidence="1">
    <name type="scientific">Lysobacter firmicutimachus</name>
    <dbReference type="NCBI Taxonomy" id="1792846"/>
    <lineage>
        <taxon>Bacteria</taxon>
        <taxon>Pseudomonadati</taxon>
        <taxon>Pseudomonadota</taxon>
        <taxon>Gammaproteobacteria</taxon>
        <taxon>Lysobacterales</taxon>
        <taxon>Lysobacteraceae</taxon>
        <taxon>Lysobacter</taxon>
    </lineage>
</organism>
<sequence length="78" mass="8322">MTSDRAAASAPPAGPTEFARWLHRLRNEVNTVTMASAAAHRLIEAGAGDDPAVRDNLRRVRDACQRCSALLAEPPAEA</sequence>
<evidence type="ECO:0000313" key="1">
    <source>
        <dbReference type="EMBL" id="XCO74186.1"/>
    </source>
</evidence>
<protein>
    <recommendedName>
        <fullName evidence="2">Histidine kinase</fullName>
    </recommendedName>
</protein>
<dbReference type="AlphaFoldDB" id="A0AAU8MQ85"/>
<evidence type="ECO:0008006" key="2">
    <source>
        <dbReference type="Google" id="ProtNLM"/>
    </source>
</evidence>
<gene>
    <name evidence="1" type="ORF">ABU614_17635</name>
</gene>